<accession>A0A1A8W5B6</accession>
<evidence type="ECO:0000256" key="1">
    <source>
        <dbReference type="SAM" id="MobiDB-lite"/>
    </source>
</evidence>
<reference evidence="4" key="1">
    <citation type="submission" date="2016-05" db="EMBL/GenBank/DDBJ databases">
        <authorList>
            <person name="Naeem Raeece"/>
        </authorList>
    </citation>
    <scope>NUCLEOTIDE SEQUENCE [LARGE SCALE GENOMIC DNA]</scope>
</reference>
<keyword evidence="2" id="KW-0472">Membrane</keyword>
<dbReference type="EMBL" id="FLQW01000935">
    <property type="protein sequence ID" value="SBS86873.1"/>
    <property type="molecule type" value="Genomic_DNA"/>
</dbReference>
<sequence>MNELKELSKKIKENTNVKKDEKTYEPEIKNLFENFLSNNSINYLSSLINKTNLNDKLSKNVKEEINNRSRDIENGSLNKKKNLNNEIHSEQESGLKEDATSSISKKLSIEKKKENKEYLEGFLLDNKNIGCINVKKVMQNKKFFEFKDLNKLINSFNDEIIERIKNLENFINKNKIKNDYSDKILMTEKFNREMKNIEKKFKANNPLYELYITRKKKKKNYESLLFLKNFFNCLKNYMHFLDKSEKNYKKLNIWKSLIYLRNCRLHILLIQAIFKCVKDDLYHALNENENNKFGKGKKREENRQADAYIDYNSQFNNTTKLDKLQAEFEAQGIFMNGKKNDLNEYGQNKYDQNKCDEEIYGNNDSTAPIDGPDKHTDIKLMEDLKKLFQIQSTSPNPSNKVIFLKEIKIKYDNILNNLKNIVQTIFKKMFVLSDNIKIYKYIYLNSSDVFLNSENIREQKITYSIFWYFAYILKEHTKYLEIIKNYLFLNLFKLMVLFYCIVKNLNGREILHNLNKVKQINTLTYESVKKFVSNVIGKNRMNFSISDDSHNIFNKFKNYLFCVHNDKSLHSGIISERVKEINDILFSKIYLSNYIFDNEEYILIDIESFFSNFFLSLECIKNRDSQNILPRKEEFSESANVCNKNDETFMNSSGSNGKMLKKYFFPNISIHKNEDVKKFDHDCVQNDTSSSIPTNEDNDMRNKIDKGTGCHDFFIILSRCMFEFHHIIEQLFVINKKEKKLLDIRTGKQICPEELVHIFNFYFDNKTNKTSYEQAYFNKFEDNFNEEEKLSNIKEKLIKKYQYIKQRVQHSSEAVQNDETLFSLYILNKELNKNVFSFFHKLNLKRNNLTDICNVYYIYMWKKEEQKFFLLIKNIFKNNLIYYLNYVYSILNDLFLFKKEGEYILVDQNIHNYVYNIFFDINNSYNLRNIEELNFNTILRYIEEGQIALNKSLKELVDKTITEKNVHNQNVLNRGNTTKVLVTTKEVKTGDGNKEQGKIGKKSMFDDNNDEEHSNHCSDKNSVSITIRRSNLDCIRIHKKLLYLVFTIYRIVHLSYTVLFKINENKKRNCSKKNVDNIKNGNSNMNEKLKYIININIILFSYKIIKHIYNMFLSYSFFIFRFSCLPNIKNKEEHLLCIINDSIFLKKVLENINRVYMNYKELFNFTISKEHIIFENFETNKDYLFGRDGNSPIDTGTHINRISNNTNCKGSNHSEKYSDNCYVDRKHCYKKNSNNRYHAQNSYNHLKYNIFDKNSFEIEMKQKKREHIKCSPKKNILYINKINILKKIHLFIDKFHLNLNVFKNMFIKIYKQKFTYLLKQDILFIDDQFLINSSKAIAIVFEFFQIQDLCKLIHKDIVLRIVDYFFYLINEHLHNYVMDKRRIDEEERKLLYEKLVFIQNSLSFILNNYRGTKNMLLLCFIRRSVVPLLRHPIAPLLSYNFVILNAHWFINCLYPQFEQKSAVPQEENSILKIADEMSMNLINLKKNKILFLLLFCKIKYILNAKKGILEMYNAQVVHVFLSNNPYAYGDENFDAILNEFK</sequence>
<name>A0A1A8W5B6_PLAMA</name>
<feature type="transmembrane region" description="Helical" evidence="2">
    <location>
        <begin position="1041"/>
        <end position="1059"/>
    </location>
</feature>
<organism evidence="3 4">
    <name type="scientific">Plasmodium malariae</name>
    <dbReference type="NCBI Taxonomy" id="5858"/>
    <lineage>
        <taxon>Eukaryota</taxon>
        <taxon>Sar</taxon>
        <taxon>Alveolata</taxon>
        <taxon>Apicomplexa</taxon>
        <taxon>Aconoidasida</taxon>
        <taxon>Haemosporida</taxon>
        <taxon>Plasmodiidae</taxon>
        <taxon>Plasmodium</taxon>
        <taxon>Plasmodium (Plasmodium)</taxon>
    </lineage>
</organism>
<gene>
    <name evidence="3" type="ORF">PMALA_017600</name>
</gene>
<proteinExistence type="predicted"/>
<dbReference type="VEuPathDB" id="PlasmoDB:PmUG01_11027800"/>
<keyword evidence="2" id="KW-1133">Transmembrane helix</keyword>
<evidence type="ECO:0000256" key="2">
    <source>
        <dbReference type="SAM" id="Phobius"/>
    </source>
</evidence>
<protein>
    <submittedName>
        <fullName evidence="3">Uncharacterized protein</fullName>
    </submittedName>
</protein>
<evidence type="ECO:0000313" key="3">
    <source>
        <dbReference type="EMBL" id="SBS86873.1"/>
    </source>
</evidence>
<evidence type="ECO:0000313" key="4">
    <source>
        <dbReference type="Proteomes" id="UP000078597"/>
    </source>
</evidence>
<feature type="region of interest" description="Disordered" evidence="1">
    <location>
        <begin position="990"/>
        <end position="1015"/>
    </location>
</feature>
<dbReference type="Proteomes" id="UP000078597">
    <property type="component" value="Unassembled WGS sequence"/>
</dbReference>
<keyword evidence="2" id="KW-0812">Transmembrane</keyword>